<keyword evidence="1" id="KW-0436">Ligase</keyword>
<evidence type="ECO:0000256" key="3">
    <source>
        <dbReference type="ARBA" id="ARBA00022840"/>
    </source>
</evidence>
<dbReference type="GO" id="GO:0005524">
    <property type="term" value="F:ATP binding"/>
    <property type="evidence" value="ECO:0007669"/>
    <property type="project" value="UniProtKB-KW"/>
</dbReference>
<dbReference type="AlphaFoldDB" id="A0A183LEM9"/>
<dbReference type="EMBL" id="UZAI01000561">
    <property type="protein sequence ID" value="VDO54348.1"/>
    <property type="molecule type" value="Genomic_DNA"/>
</dbReference>
<dbReference type="GO" id="GO:0036064">
    <property type="term" value="C:ciliary basal body"/>
    <property type="evidence" value="ECO:0007669"/>
    <property type="project" value="TreeGrafter"/>
</dbReference>
<evidence type="ECO:0000256" key="1">
    <source>
        <dbReference type="ARBA" id="ARBA00022598"/>
    </source>
</evidence>
<dbReference type="GO" id="GO:0070740">
    <property type="term" value="F:tubulin-glutamic acid ligase activity"/>
    <property type="evidence" value="ECO:0007669"/>
    <property type="project" value="TreeGrafter"/>
</dbReference>
<dbReference type="GO" id="GO:0000226">
    <property type="term" value="P:microtubule cytoskeleton organization"/>
    <property type="evidence" value="ECO:0007669"/>
    <property type="project" value="TreeGrafter"/>
</dbReference>
<dbReference type="PANTHER" id="PTHR12241:SF162">
    <property type="entry name" value="TUBULIN MONOGLUTAMYLASE TTLL4"/>
    <property type="match status" value="1"/>
</dbReference>
<dbReference type="Pfam" id="PF03133">
    <property type="entry name" value="TTL"/>
    <property type="match status" value="1"/>
</dbReference>
<dbReference type="STRING" id="48269.A0A183LEM9"/>
<evidence type="ECO:0000256" key="2">
    <source>
        <dbReference type="ARBA" id="ARBA00022741"/>
    </source>
</evidence>
<evidence type="ECO:0000313" key="4">
    <source>
        <dbReference type="EMBL" id="VDO54348.1"/>
    </source>
</evidence>
<gene>
    <name evidence="4" type="ORF">SMRZ_LOCUS2254</name>
</gene>
<accession>A0A183LEM9</accession>
<keyword evidence="3" id="KW-0067">ATP-binding</keyword>
<sequence length="186" mass="22106">MHVKTWKQLVNHLPCSFQLGRKDRLWRNIVQMQLKHGKEHFNFMPQTYCLPGDLDELKKAWDEEGENQRWIMKPPASARGIGVRLVTKWSQIPKKRPALIQKYLSRPYLINDSKFDLRIYVYISSINPLRLYIHEDGLVRFASQKYSNAIRSLGNRYIHLTNYSINRLNSEYISNTNEFATKGHKW</sequence>
<dbReference type="GO" id="GO:0015631">
    <property type="term" value="F:tubulin binding"/>
    <property type="evidence" value="ECO:0007669"/>
    <property type="project" value="TreeGrafter"/>
</dbReference>
<dbReference type="SUPFAM" id="SSF56059">
    <property type="entry name" value="Glutathione synthetase ATP-binding domain-like"/>
    <property type="match status" value="1"/>
</dbReference>
<dbReference type="Proteomes" id="UP000277204">
    <property type="component" value="Unassembled WGS sequence"/>
</dbReference>
<dbReference type="Gene3D" id="3.30.470.20">
    <property type="entry name" value="ATP-grasp fold, B domain"/>
    <property type="match status" value="1"/>
</dbReference>
<reference evidence="4 5" key="1">
    <citation type="submission" date="2018-11" db="EMBL/GenBank/DDBJ databases">
        <authorList>
            <consortium name="Pathogen Informatics"/>
        </authorList>
    </citation>
    <scope>NUCLEOTIDE SEQUENCE [LARGE SCALE GENOMIC DNA]</scope>
    <source>
        <strain evidence="4 5">Zambia</strain>
    </source>
</reference>
<keyword evidence="2" id="KW-0547">Nucleotide-binding</keyword>
<dbReference type="InterPro" id="IPR004344">
    <property type="entry name" value="TTL/TTLL_fam"/>
</dbReference>
<proteinExistence type="predicted"/>
<keyword evidence="5" id="KW-1185">Reference proteome</keyword>
<evidence type="ECO:0000313" key="5">
    <source>
        <dbReference type="Proteomes" id="UP000277204"/>
    </source>
</evidence>
<organism evidence="4 5">
    <name type="scientific">Schistosoma margrebowiei</name>
    <dbReference type="NCBI Taxonomy" id="48269"/>
    <lineage>
        <taxon>Eukaryota</taxon>
        <taxon>Metazoa</taxon>
        <taxon>Spiralia</taxon>
        <taxon>Lophotrochozoa</taxon>
        <taxon>Platyhelminthes</taxon>
        <taxon>Trematoda</taxon>
        <taxon>Digenea</taxon>
        <taxon>Strigeidida</taxon>
        <taxon>Schistosomatoidea</taxon>
        <taxon>Schistosomatidae</taxon>
        <taxon>Schistosoma</taxon>
    </lineage>
</organism>
<dbReference type="PANTHER" id="PTHR12241">
    <property type="entry name" value="TUBULIN POLYGLUTAMYLASE"/>
    <property type="match status" value="1"/>
</dbReference>
<protein>
    <submittedName>
        <fullName evidence="4">Uncharacterized protein</fullName>
    </submittedName>
</protein>
<name>A0A183LEM9_9TREM</name>
<dbReference type="PROSITE" id="PS51221">
    <property type="entry name" value="TTL"/>
    <property type="match status" value="1"/>
</dbReference>